<protein>
    <recommendedName>
        <fullName evidence="3">Virion structural protein</fullName>
    </recommendedName>
</protein>
<dbReference type="RefSeq" id="WP_326927326.1">
    <property type="nucleotide sequence ID" value="NZ_CP123443.1"/>
</dbReference>
<proteinExistence type="predicted"/>
<gene>
    <name evidence="1" type="ORF">P0082_11745</name>
</gene>
<name>A0ABY8MGW7_9SPIO</name>
<evidence type="ECO:0008006" key="3">
    <source>
        <dbReference type="Google" id="ProtNLM"/>
    </source>
</evidence>
<reference evidence="1 2" key="1">
    <citation type="submission" date="2023-04" db="EMBL/GenBank/DDBJ databases">
        <title>Spirochaete genome identified in red abalone sample constitutes a novel genus.</title>
        <authorList>
            <person name="Sharma S.P."/>
            <person name="Purcell C.M."/>
            <person name="Hyde J.R."/>
            <person name="Severin A.J."/>
        </authorList>
    </citation>
    <scope>NUCLEOTIDE SEQUENCE [LARGE SCALE GENOMIC DNA]</scope>
    <source>
        <strain evidence="1 2">SP-2023</strain>
    </source>
</reference>
<dbReference type="EMBL" id="CP123443">
    <property type="protein sequence ID" value="WGK69138.1"/>
    <property type="molecule type" value="Genomic_DNA"/>
</dbReference>
<organism evidence="1 2">
    <name type="scientific">Candidatus Haliotispira prima</name>
    <dbReference type="NCBI Taxonomy" id="3034016"/>
    <lineage>
        <taxon>Bacteria</taxon>
        <taxon>Pseudomonadati</taxon>
        <taxon>Spirochaetota</taxon>
        <taxon>Spirochaetia</taxon>
        <taxon>Spirochaetales</taxon>
        <taxon>Spirochaetaceae</taxon>
        <taxon>Candidatus Haliotispira</taxon>
    </lineage>
</organism>
<evidence type="ECO:0000313" key="1">
    <source>
        <dbReference type="EMBL" id="WGK69138.1"/>
    </source>
</evidence>
<evidence type="ECO:0000313" key="2">
    <source>
        <dbReference type="Proteomes" id="UP001228690"/>
    </source>
</evidence>
<sequence>MAESLNTSMAWVSMREGLIQFDNGTQGARTIGVVVSKDATPAAYDSVRDLPGFYTRITKTDGTPRTVYLSMTDEMTAAKFNANVTVSVDGAATGFVSALVAAPEILHPNTKYYAHFYEITGTTGTVIEKLEFTTEDFPSSYPTSRGTYSNFYRQITADSTSLTMEYKASERYLIPTRFHYLLIGGGPYTFTHGNALPHELPEASQRMRPFGNAIPGGLLLFYDLYNITTSGPLTGVALWDGMMKSSNLSSRVHMDSVLGGAEYIFYDNKKLAPVTE</sequence>
<accession>A0ABY8MGW7</accession>
<dbReference type="Proteomes" id="UP001228690">
    <property type="component" value="Chromosome"/>
</dbReference>
<keyword evidence="2" id="KW-1185">Reference proteome</keyword>